<evidence type="ECO:0000313" key="1">
    <source>
        <dbReference type="EMBL" id="RPA97814.1"/>
    </source>
</evidence>
<evidence type="ECO:0000313" key="2">
    <source>
        <dbReference type="Proteomes" id="UP000276215"/>
    </source>
</evidence>
<reference evidence="1 2" key="1">
    <citation type="journal article" date="2018" name="Nat. Ecol. Evol.">
        <title>Pezizomycetes genomes reveal the molecular basis of ectomycorrhizal truffle lifestyle.</title>
        <authorList>
            <person name="Murat C."/>
            <person name="Payen T."/>
            <person name="Noel B."/>
            <person name="Kuo A."/>
            <person name="Morin E."/>
            <person name="Chen J."/>
            <person name="Kohler A."/>
            <person name="Krizsan K."/>
            <person name="Balestrini R."/>
            <person name="Da Silva C."/>
            <person name="Montanini B."/>
            <person name="Hainaut M."/>
            <person name="Levati E."/>
            <person name="Barry K.W."/>
            <person name="Belfiori B."/>
            <person name="Cichocki N."/>
            <person name="Clum A."/>
            <person name="Dockter R.B."/>
            <person name="Fauchery L."/>
            <person name="Guy J."/>
            <person name="Iotti M."/>
            <person name="Le Tacon F."/>
            <person name="Lindquist E.A."/>
            <person name="Lipzen A."/>
            <person name="Malagnac F."/>
            <person name="Mello A."/>
            <person name="Molinier V."/>
            <person name="Miyauchi S."/>
            <person name="Poulain J."/>
            <person name="Riccioni C."/>
            <person name="Rubini A."/>
            <person name="Sitrit Y."/>
            <person name="Splivallo R."/>
            <person name="Traeger S."/>
            <person name="Wang M."/>
            <person name="Zifcakova L."/>
            <person name="Wipf D."/>
            <person name="Zambonelli A."/>
            <person name="Paolocci F."/>
            <person name="Nowrousian M."/>
            <person name="Ottonello S."/>
            <person name="Baldrian P."/>
            <person name="Spatafora J.W."/>
            <person name="Henrissat B."/>
            <person name="Nagy L.G."/>
            <person name="Aury J.M."/>
            <person name="Wincker P."/>
            <person name="Grigoriev I.V."/>
            <person name="Bonfante P."/>
            <person name="Martin F.M."/>
        </authorList>
    </citation>
    <scope>NUCLEOTIDE SEQUENCE [LARGE SCALE GENOMIC DNA]</scope>
    <source>
        <strain evidence="1 2">120613-1</strain>
    </source>
</reference>
<name>A0A3N4JVS2_9PEZI</name>
<proteinExistence type="predicted"/>
<gene>
    <name evidence="1" type="ORF">L873DRAFT_1770650</name>
</gene>
<keyword evidence="2" id="KW-1185">Reference proteome</keyword>
<organism evidence="1 2">
    <name type="scientific">Choiromyces venosus 120613-1</name>
    <dbReference type="NCBI Taxonomy" id="1336337"/>
    <lineage>
        <taxon>Eukaryota</taxon>
        <taxon>Fungi</taxon>
        <taxon>Dikarya</taxon>
        <taxon>Ascomycota</taxon>
        <taxon>Pezizomycotina</taxon>
        <taxon>Pezizomycetes</taxon>
        <taxon>Pezizales</taxon>
        <taxon>Tuberaceae</taxon>
        <taxon>Choiromyces</taxon>
    </lineage>
</organism>
<sequence length="61" mass="6880">MLYKACPLILEGLFQVPTNTLIPTPIPIQMLNIPIAQNYKMLNTGSPLKTQLPGEYLVLRR</sequence>
<accession>A0A3N4JVS2</accession>
<dbReference type="EMBL" id="ML120401">
    <property type="protein sequence ID" value="RPA97814.1"/>
    <property type="molecule type" value="Genomic_DNA"/>
</dbReference>
<dbReference type="AlphaFoldDB" id="A0A3N4JVS2"/>
<dbReference type="Proteomes" id="UP000276215">
    <property type="component" value="Unassembled WGS sequence"/>
</dbReference>
<protein>
    <submittedName>
        <fullName evidence="1">Uncharacterized protein</fullName>
    </submittedName>
</protein>